<proteinExistence type="predicted"/>
<dbReference type="AlphaFoldDB" id="A0A553PT97"/>
<feature type="non-terminal residue" evidence="1">
    <location>
        <position position="63"/>
    </location>
</feature>
<gene>
    <name evidence="1" type="ORF">TCAL_15548</name>
</gene>
<accession>A0A553PT97</accession>
<sequence>MPCPSPVENQENETPNCRRAKLVREHEIKLEQIPGVINSDIYNDEAKDSLIQQLQTLPLSMVE</sequence>
<organism evidence="1 2">
    <name type="scientific">Tigriopus californicus</name>
    <name type="common">Marine copepod</name>
    <dbReference type="NCBI Taxonomy" id="6832"/>
    <lineage>
        <taxon>Eukaryota</taxon>
        <taxon>Metazoa</taxon>
        <taxon>Ecdysozoa</taxon>
        <taxon>Arthropoda</taxon>
        <taxon>Crustacea</taxon>
        <taxon>Multicrustacea</taxon>
        <taxon>Hexanauplia</taxon>
        <taxon>Copepoda</taxon>
        <taxon>Harpacticoida</taxon>
        <taxon>Harpacticidae</taxon>
        <taxon>Tigriopus</taxon>
    </lineage>
</organism>
<comment type="caution">
    <text evidence="1">The sequence shown here is derived from an EMBL/GenBank/DDBJ whole genome shotgun (WGS) entry which is preliminary data.</text>
</comment>
<keyword evidence="2" id="KW-1185">Reference proteome</keyword>
<reference evidence="1 2" key="1">
    <citation type="journal article" date="2018" name="Nat. Ecol. Evol.">
        <title>Genomic signatures of mitonuclear coevolution across populations of Tigriopus californicus.</title>
        <authorList>
            <person name="Barreto F.S."/>
            <person name="Watson E.T."/>
            <person name="Lima T.G."/>
            <person name="Willett C.S."/>
            <person name="Edmands S."/>
            <person name="Li W."/>
            <person name="Burton R.S."/>
        </authorList>
    </citation>
    <scope>NUCLEOTIDE SEQUENCE [LARGE SCALE GENOMIC DNA]</scope>
    <source>
        <strain evidence="1 2">San Diego</strain>
    </source>
</reference>
<dbReference type="Proteomes" id="UP000318571">
    <property type="component" value="Chromosome 12"/>
</dbReference>
<evidence type="ECO:0000313" key="2">
    <source>
        <dbReference type="Proteomes" id="UP000318571"/>
    </source>
</evidence>
<name>A0A553PT97_TIGCA</name>
<dbReference type="EMBL" id="VCGU01000001">
    <property type="protein sequence ID" value="TRY80911.1"/>
    <property type="molecule type" value="Genomic_DNA"/>
</dbReference>
<evidence type="ECO:0000313" key="1">
    <source>
        <dbReference type="EMBL" id="TRY80911.1"/>
    </source>
</evidence>
<protein>
    <submittedName>
        <fullName evidence="1">Uncharacterized protein</fullName>
    </submittedName>
</protein>